<protein>
    <submittedName>
        <fullName evidence="1">Uncharacterized protein</fullName>
    </submittedName>
</protein>
<name>A0A7Z1MGS9_9VIBR</name>
<sequence length="164" mass="18412">MKVNPMNREAYQHTNPIAKETFQAFSWQFMSLITKALDALGKKPEVTTILRYITAIDELYVDYSMKKLPSYHPQAPKWVAALESHITEANTPHYLQGRSARMIALEMYFSSHPVADDVLAGLRSVTQYNPTYLAKVAAALLPSLVRLKANKATAPFNDVSVAIR</sequence>
<reference evidence="1" key="2">
    <citation type="journal article" date="2018" name="Nature">
        <title>A major lineage of non-tailed dsDNA viruses as unrecognized killers of marine bacteria.</title>
        <authorList>
            <person name="Kauffman K.M."/>
            <person name="Hussain F.A."/>
            <person name="Yang J."/>
            <person name="Arevalo P."/>
            <person name="Brown J.M."/>
            <person name="Chang W.K."/>
            <person name="VanInsberghe D."/>
            <person name="Elsherbini J."/>
            <person name="Sharma R.S."/>
            <person name="Cutler M.B."/>
            <person name="Kelly L."/>
            <person name="Polz M.F."/>
        </authorList>
    </citation>
    <scope>NUCLEOTIDE SEQUENCE</scope>
    <source>
        <strain evidence="1">10N.222.46.E12</strain>
    </source>
</reference>
<reference evidence="1" key="1">
    <citation type="submission" date="2016-07" db="EMBL/GenBank/DDBJ databases">
        <authorList>
            <person name="Kauffman K."/>
            <person name="Arevalo P."/>
            <person name="Polz M.F."/>
        </authorList>
    </citation>
    <scope>NUCLEOTIDE SEQUENCE</scope>
    <source>
        <strain evidence="1">10N.222.46.E12</strain>
    </source>
</reference>
<evidence type="ECO:0000313" key="1">
    <source>
        <dbReference type="EMBL" id="PMP26545.1"/>
    </source>
</evidence>
<proteinExistence type="predicted"/>
<comment type="caution">
    <text evidence="1">The sequence shown here is derived from an EMBL/GenBank/DDBJ whole genome shotgun (WGS) entry which is preliminary data.</text>
</comment>
<dbReference type="RefSeq" id="WP_102332174.1">
    <property type="nucleotide sequence ID" value="NZ_CP170594.1"/>
</dbReference>
<dbReference type="AlphaFoldDB" id="A0A7Z1MGS9"/>
<accession>A0A7Z1MGS9</accession>
<dbReference type="EMBL" id="MDBS01000047">
    <property type="protein sequence ID" value="PMP26545.1"/>
    <property type="molecule type" value="Genomic_DNA"/>
</dbReference>
<gene>
    <name evidence="1" type="ORF">BCS90_23440</name>
</gene>
<organism evidence="1">
    <name type="scientific">Vibrio cyclitrophicus</name>
    <dbReference type="NCBI Taxonomy" id="47951"/>
    <lineage>
        <taxon>Bacteria</taxon>
        <taxon>Pseudomonadati</taxon>
        <taxon>Pseudomonadota</taxon>
        <taxon>Gammaproteobacteria</taxon>
        <taxon>Vibrionales</taxon>
        <taxon>Vibrionaceae</taxon>
        <taxon>Vibrio</taxon>
    </lineage>
</organism>